<reference evidence="2" key="1">
    <citation type="journal article" date="2012" name="Science">
        <title>Fermentation, hydrogen, and sulfur metabolism in multiple uncultivated bacterial phyla.</title>
        <authorList>
            <person name="Wrighton K.C."/>
            <person name="Thomas B.C."/>
            <person name="Sharon I."/>
            <person name="Miller C.S."/>
            <person name="Castelle C.J."/>
            <person name="VerBerkmoes N.C."/>
            <person name="Wilkins M.J."/>
            <person name="Hettich R.L."/>
            <person name="Lipton M.S."/>
            <person name="Williams K.H."/>
            <person name="Long P.E."/>
            <person name="Banfield J.F."/>
        </authorList>
    </citation>
    <scope>NUCLEOTIDE SEQUENCE [LARGE SCALE GENOMIC DNA]</scope>
</reference>
<feature type="transmembrane region" description="Helical" evidence="1">
    <location>
        <begin position="12"/>
        <end position="34"/>
    </location>
</feature>
<keyword evidence="1" id="KW-0472">Membrane</keyword>
<gene>
    <name evidence="2" type="ORF">ACD_2C00144G0004</name>
</gene>
<name>K2GGM4_9BACT</name>
<organism evidence="2">
    <name type="scientific">uncultured bacterium</name>
    <name type="common">gcode 4</name>
    <dbReference type="NCBI Taxonomy" id="1234023"/>
    <lineage>
        <taxon>Bacteria</taxon>
        <taxon>environmental samples</taxon>
    </lineage>
</organism>
<comment type="caution">
    <text evidence="2">The sequence shown here is derived from an EMBL/GenBank/DDBJ whole genome shotgun (WGS) entry which is preliminary data.</text>
</comment>
<keyword evidence="1" id="KW-0812">Transmembrane</keyword>
<evidence type="ECO:0000256" key="1">
    <source>
        <dbReference type="SAM" id="Phobius"/>
    </source>
</evidence>
<evidence type="ECO:0000313" key="2">
    <source>
        <dbReference type="EMBL" id="EKE29569.1"/>
    </source>
</evidence>
<protein>
    <submittedName>
        <fullName evidence="2">Uncharacterized protein</fullName>
    </submittedName>
</protein>
<proteinExistence type="predicted"/>
<sequence length="242" mass="29067">MLSFKNHPQKRFIYFFIYIFLSMFFSMLSSFFFFPAFRSYYTFPDKQIIPKNVADEGLITDIKPIENSSGSVNKIKIEALLKKRQARIVNEEVKSTTEISWKIIWNEIDYIKKALTATEKSKLQFKDKTWVPNIILNFKNQNVANPDYRLKYEDINHTIEKWPQKIICWPKKQTLRKRKNTRYFTLIWNNRIMRKQKSQSIDSRIMALILALPEPLTIESDSNHDSYDSNMMMIRLMRHWIS</sequence>
<dbReference type="AlphaFoldDB" id="K2GGM4"/>
<accession>K2GGM4</accession>
<keyword evidence="1" id="KW-1133">Transmembrane helix</keyword>
<dbReference type="EMBL" id="AMFJ01000144">
    <property type="protein sequence ID" value="EKE29569.1"/>
    <property type="molecule type" value="Genomic_DNA"/>
</dbReference>